<dbReference type="InterPro" id="IPR001789">
    <property type="entry name" value="Sig_transdc_resp-reg_receiver"/>
</dbReference>
<feature type="compositionally biased region" description="Polar residues" evidence="8">
    <location>
        <begin position="244"/>
        <end position="254"/>
    </location>
</feature>
<accession>A0ABP1G8W4</accession>
<evidence type="ECO:0000256" key="8">
    <source>
        <dbReference type="SAM" id="MobiDB-lite"/>
    </source>
</evidence>
<protein>
    <submittedName>
        <fullName evidence="11">G10782 protein</fullName>
    </submittedName>
</protein>
<dbReference type="Proteomes" id="UP001497392">
    <property type="component" value="Unassembled WGS sequence"/>
</dbReference>
<gene>
    <name evidence="11" type="primary">g10782</name>
    <name evidence="11" type="ORF">VP750_LOCUS9668</name>
</gene>
<feature type="compositionally biased region" description="Low complexity" evidence="8">
    <location>
        <begin position="1007"/>
        <end position="1016"/>
    </location>
</feature>
<keyword evidence="12" id="KW-1185">Reference proteome</keyword>
<feature type="region of interest" description="Disordered" evidence="8">
    <location>
        <begin position="756"/>
        <end position="805"/>
    </location>
</feature>
<feature type="compositionally biased region" description="Basic and acidic residues" evidence="8">
    <location>
        <begin position="216"/>
        <end position="231"/>
    </location>
</feature>
<dbReference type="InterPro" id="IPR011006">
    <property type="entry name" value="CheY-like_superfamily"/>
</dbReference>
<feature type="compositionally biased region" description="Polar residues" evidence="8">
    <location>
        <begin position="670"/>
        <end position="682"/>
    </location>
</feature>
<evidence type="ECO:0000256" key="5">
    <source>
        <dbReference type="ARBA" id="ARBA00023242"/>
    </source>
</evidence>
<feature type="region of interest" description="Disordered" evidence="8">
    <location>
        <begin position="160"/>
        <end position="304"/>
    </location>
</feature>
<evidence type="ECO:0000256" key="6">
    <source>
        <dbReference type="PROSITE-ProRule" id="PRU00169"/>
    </source>
</evidence>
<evidence type="ECO:0000256" key="1">
    <source>
        <dbReference type="ARBA" id="ARBA00004123"/>
    </source>
</evidence>
<feature type="compositionally biased region" description="Low complexity" evidence="8">
    <location>
        <begin position="255"/>
        <end position="266"/>
    </location>
</feature>
<evidence type="ECO:0000259" key="10">
    <source>
        <dbReference type="PROSITE" id="PS51017"/>
    </source>
</evidence>
<keyword evidence="4" id="KW-0090">Biological rhythms</keyword>
<feature type="region of interest" description="Disordered" evidence="8">
    <location>
        <begin position="905"/>
        <end position="1037"/>
    </location>
</feature>
<comment type="caution">
    <text evidence="11">The sequence shown here is derived from an EMBL/GenBank/DDBJ whole genome shotgun (WGS) entry which is preliminary data.</text>
</comment>
<feature type="region of interest" description="Disordered" evidence="8">
    <location>
        <begin position="670"/>
        <end position="709"/>
    </location>
</feature>
<dbReference type="PANTHER" id="PTHR43874">
    <property type="entry name" value="TWO-COMPONENT RESPONSE REGULATOR"/>
    <property type="match status" value="1"/>
</dbReference>
<comment type="similarity">
    <text evidence="2">Belongs to the ARR-like family.</text>
</comment>
<reference evidence="11 12" key="1">
    <citation type="submission" date="2024-06" db="EMBL/GenBank/DDBJ databases">
        <authorList>
            <person name="Kraege A."/>
            <person name="Thomma B."/>
        </authorList>
    </citation>
    <scope>NUCLEOTIDE SEQUENCE [LARGE SCALE GENOMIC DNA]</scope>
</reference>
<dbReference type="SUPFAM" id="SSF52172">
    <property type="entry name" value="CheY-like"/>
    <property type="match status" value="1"/>
</dbReference>
<feature type="compositionally biased region" description="Polar residues" evidence="8">
    <location>
        <begin position="501"/>
        <end position="527"/>
    </location>
</feature>
<evidence type="ECO:0000313" key="11">
    <source>
        <dbReference type="EMBL" id="CAL5227762.1"/>
    </source>
</evidence>
<evidence type="ECO:0000259" key="9">
    <source>
        <dbReference type="PROSITE" id="PS50110"/>
    </source>
</evidence>
<feature type="compositionally biased region" description="Polar residues" evidence="8">
    <location>
        <begin position="964"/>
        <end position="987"/>
    </location>
</feature>
<dbReference type="EMBL" id="CAXHTA020000017">
    <property type="protein sequence ID" value="CAL5227762.1"/>
    <property type="molecule type" value="Genomic_DNA"/>
</dbReference>
<proteinExistence type="inferred from homology"/>
<dbReference type="PANTHER" id="PTHR43874:SF1">
    <property type="entry name" value="TWO-COMPONENT RESPONSE REGULATOR-LIKE APRR1"/>
    <property type="match status" value="1"/>
</dbReference>
<feature type="domain" description="Response regulatory" evidence="9">
    <location>
        <begin position="20"/>
        <end position="143"/>
    </location>
</feature>
<evidence type="ECO:0000256" key="2">
    <source>
        <dbReference type="ARBA" id="ARBA00010330"/>
    </source>
</evidence>
<evidence type="ECO:0000313" key="12">
    <source>
        <dbReference type="Proteomes" id="UP001497392"/>
    </source>
</evidence>
<dbReference type="InterPro" id="IPR045279">
    <property type="entry name" value="ARR-like"/>
</dbReference>
<sequence length="1037" mass="108951">MQPGAGAAAPTMDISPESLRVLVVESNTSARGAIVQLLKECSYQVMDVKGTAEALQLLKEQQARDGAPGVDLILKEHDPPAANACRLLTRTLEDDVLRTVPVVVYSPQEDRDVMVACLQLGAADYMIKPLRHNELRNLWARVYWWRRAFYLQQQATHVRGAAEQSPGNLKLHYYPNTGKHSGEKHKRLQEQKQGDKDDIERSGEGSAPNSGGEGNEGSKDCNRNSNSREKLGSGSGNNGNGNSATKQCQGSNQPNNESGVNGNGNSATKAGNVGGGNGNSGNDASTTSKEAAALRGTAEGGKRHVIADGRIEAVAEPVRPQAALEHALDVMRSRSTSLKLEHVPASNNGSGQDSKQMLPNSSVEPNGSSGQEVARPQGTSGNVTGEDSSLLLKAPSLQGTAEGAEVPLALEHRPSHDGHGFRAYSVSANNKRKASDLGTPVNVPAAKQASHPMARAASMTGTLREGSGAPSAATAWAMTGGSTPTSASEDTRIPATGGSGVQNRPASNTPTEQARMQQRQGNGQQLPAAQMGPFGGPGSFPFYGMPGPNFPMSNPFWPQMGSGMSGGSQGPRPPLYPGASSNGSFDPVSAAYYANLGNQQMAAAMAAAANASGASSVTGNTANNQHQQHQQQFASFMLQQQQQQHQHQMLMQQYSMAAAAQQLGQWSVNNSGVDPSGPTMNRQGFAFAPFGSQGGSRAHSVQSLPPNNLAPHFAQQQAAAAQKGQDAARQLNNQQGSLHVHSAPTHGATANAAPMRTANGATSRAPPMPQIGNGNGLAAASQQAMRMQQQQPQQLRQAAEEGGAEQKLAAAAEEAAAAAGKERRVQALHKYKQKRKNLNFTKKIRYESRKQLAQARPRVKGQFVRMTPGGPELTLDSDAQGEMEALLTGGTMGSAEVLMALAASNQADEDAAEQEEESDMDVEPKPEANGNGPWQGALTPVYEDDEDDAVNSPQDNCPRASGQAPGTHSLSRMQQEKSLPVHQQTGHTRAGSPLVTVRPVKIGKNGNGSSDSGSNSPEIQARATNEQEQVVPAVIAA</sequence>
<feature type="region of interest" description="Disordered" evidence="8">
    <location>
        <begin position="462"/>
        <end position="539"/>
    </location>
</feature>
<dbReference type="Gene3D" id="3.40.50.2300">
    <property type="match status" value="1"/>
</dbReference>
<keyword evidence="5 7" id="KW-0539">Nucleus</keyword>
<dbReference type="Pfam" id="PF00072">
    <property type="entry name" value="Response_reg"/>
    <property type="match status" value="1"/>
</dbReference>
<feature type="compositionally biased region" description="Basic and acidic residues" evidence="8">
    <location>
        <begin position="410"/>
        <end position="420"/>
    </location>
</feature>
<comment type="caution">
    <text evidence="6">Lacks conserved residue(s) required for the propagation of feature annotation.</text>
</comment>
<dbReference type="PROSITE" id="PS50110">
    <property type="entry name" value="RESPONSE_REGULATORY"/>
    <property type="match status" value="1"/>
</dbReference>
<keyword evidence="3" id="KW-0902">Two-component regulatory system</keyword>
<dbReference type="PROSITE" id="PS51017">
    <property type="entry name" value="CCT"/>
    <property type="match status" value="1"/>
</dbReference>
<feature type="region of interest" description="Disordered" evidence="8">
    <location>
        <begin position="332"/>
        <end position="426"/>
    </location>
</feature>
<feature type="compositionally biased region" description="Basic and acidic residues" evidence="8">
    <location>
        <begin position="188"/>
        <end position="203"/>
    </location>
</feature>
<dbReference type="InterPro" id="IPR010402">
    <property type="entry name" value="CCT_domain"/>
</dbReference>
<evidence type="ECO:0000256" key="3">
    <source>
        <dbReference type="ARBA" id="ARBA00023012"/>
    </source>
</evidence>
<evidence type="ECO:0000256" key="4">
    <source>
        <dbReference type="ARBA" id="ARBA00023108"/>
    </source>
</evidence>
<feature type="compositionally biased region" description="Acidic residues" evidence="8">
    <location>
        <begin position="907"/>
        <end position="921"/>
    </location>
</feature>
<name>A0ABP1G8W4_9CHLO</name>
<comment type="subcellular location">
    <subcellularLocation>
        <location evidence="1 7">Nucleus</location>
    </subcellularLocation>
</comment>
<organism evidence="11 12">
    <name type="scientific">Coccomyxa viridis</name>
    <dbReference type="NCBI Taxonomy" id="1274662"/>
    <lineage>
        <taxon>Eukaryota</taxon>
        <taxon>Viridiplantae</taxon>
        <taxon>Chlorophyta</taxon>
        <taxon>core chlorophytes</taxon>
        <taxon>Trebouxiophyceae</taxon>
        <taxon>Trebouxiophyceae incertae sedis</taxon>
        <taxon>Coccomyxaceae</taxon>
        <taxon>Coccomyxa</taxon>
    </lineage>
</organism>
<feature type="compositionally biased region" description="Polar residues" evidence="8">
    <location>
        <begin position="345"/>
        <end position="387"/>
    </location>
</feature>
<evidence type="ECO:0000256" key="7">
    <source>
        <dbReference type="PROSITE-ProRule" id="PRU00357"/>
    </source>
</evidence>
<feature type="domain" description="CCT" evidence="10">
    <location>
        <begin position="824"/>
        <end position="866"/>
    </location>
</feature>
<dbReference type="SMART" id="SM00448">
    <property type="entry name" value="REC"/>
    <property type="match status" value="1"/>
</dbReference>
<feature type="compositionally biased region" description="Low complexity" evidence="8">
    <location>
        <begin position="777"/>
        <end position="805"/>
    </location>
</feature>
<dbReference type="Pfam" id="PF06203">
    <property type="entry name" value="CCT"/>
    <property type="match status" value="1"/>
</dbReference>